<keyword evidence="1" id="KW-0175">Coiled coil</keyword>
<evidence type="ECO:0000256" key="1">
    <source>
        <dbReference type="SAM" id="Coils"/>
    </source>
</evidence>
<proteinExistence type="predicted"/>
<accession>A0A8S1KCU4</accession>
<reference evidence="2" key="1">
    <citation type="submission" date="2021-01" db="EMBL/GenBank/DDBJ databases">
        <authorList>
            <consortium name="Genoscope - CEA"/>
            <person name="William W."/>
        </authorList>
    </citation>
    <scope>NUCLEOTIDE SEQUENCE</scope>
</reference>
<dbReference type="OrthoDB" id="304288at2759"/>
<gene>
    <name evidence="2" type="ORF">PSON_ATCC_30995.1.T0070445</name>
</gene>
<dbReference type="EMBL" id="CAJJDN010000007">
    <property type="protein sequence ID" value="CAD8053610.1"/>
    <property type="molecule type" value="Genomic_DNA"/>
</dbReference>
<comment type="caution">
    <text evidence="2">The sequence shown here is derived from an EMBL/GenBank/DDBJ whole genome shotgun (WGS) entry which is preliminary data.</text>
</comment>
<organism evidence="2 3">
    <name type="scientific">Paramecium sonneborni</name>
    <dbReference type="NCBI Taxonomy" id="65129"/>
    <lineage>
        <taxon>Eukaryota</taxon>
        <taxon>Sar</taxon>
        <taxon>Alveolata</taxon>
        <taxon>Ciliophora</taxon>
        <taxon>Intramacronucleata</taxon>
        <taxon>Oligohymenophorea</taxon>
        <taxon>Peniculida</taxon>
        <taxon>Parameciidae</taxon>
        <taxon>Paramecium</taxon>
    </lineage>
</organism>
<evidence type="ECO:0000313" key="2">
    <source>
        <dbReference type="EMBL" id="CAD8053610.1"/>
    </source>
</evidence>
<dbReference type="AlphaFoldDB" id="A0A8S1KCU4"/>
<feature type="coiled-coil region" evidence="1">
    <location>
        <begin position="323"/>
        <end position="353"/>
    </location>
</feature>
<sequence>MQNYINNYNYQYQVLEENLSENLLYKLNDIEHQTPNEIDSNATLFQYQNDIFGIEYSQKKFNICKYEFEENYNKCEIGEISLQCNKKYIQQNQFEQKDFKFKFKNQTLVIGIMENKIIYDIFFGKFTFPEINLHKITEAQDSSKISFANNLTSVEYQQIEVHPTIPNMIITLSVETGVQYFSIYCLQIYSETSQIIKLFTQKSQNMLLCEIINFYIDYFNHEVIYFTNIFAHLFQINFSELIKSISKVDTTNTNQQYLYKKLHIFHFKSQSFQVYTQPINEKQIGNCIYFQKLPKNDNYFLFFFQTNEVIELVLIKLNQSKSIILLSKEITAIQEQKDKLQKLIEQSQKADLEELNEKNILKKQREQIFPIQKYLQNQNEIDYLYFYCKQILIQIQINQEINVRTLSFDSGDNMDLTQDTEFLSIDQAIPLDFCYYHFLILKINSEDYSTTNKSYQYILFKYDTLEMPMLNERTMENRYEYETYKENKSKIKYLREMIQKYKENIQEINSLENLNNLEEEIYLDITQNLNPIVESIGTKKDINKKKDENDVIFQIYQYNNEIMKILNDFDYQSNMRKYELSQLKISLLFDQYQIQQNQQEKIKQQLQQRKINDEKNLKQQIINKILSIDYQQFQDRIN</sequence>
<feature type="coiled-coil region" evidence="1">
    <location>
        <begin position="484"/>
        <end position="514"/>
    </location>
</feature>
<evidence type="ECO:0000313" key="3">
    <source>
        <dbReference type="Proteomes" id="UP000692954"/>
    </source>
</evidence>
<keyword evidence="3" id="KW-1185">Reference proteome</keyword>
<name>A0A8S1KCU4_9CILI</name>
<protein>
    <submittedName>
        <fullName evidence="2">Uncharacterized protein</fullName>
    </submittedName>
</protein>
<dbReference type="Proteomes" id="UP000692954">
    <property type="component" value="Unassembled WGS sequence"/>
</dbReference>